<dbReference type="Pfam" id="PF20703">
    <property type="entry name" value="nSTAND1"/>
    <property type="match status" value="1"/>
</dbReference>
<dbReference type="InterPro" id="IPR049052">
    <property type="entry name" value="nSTAND1"/>
</dbReference>
<dbReference type="InterPro" id="IPR027417">
    <property type="entry name" value="P-loop_NTPase"/>
</dbReference>
<evidence type="ECO:0000313" key="4">
    <source>
        <dbReference type="Proteomes" id="UP000199352"/>
    </source>
</evidence>
<feature type="compositionally biased region" description="Low complexity" evidence="1">
    <location>
        <begin position="370"/>
        <end position="385"/>
    </location>
</feature>
<evidence type="ECO:0000313" key="3">
    <source>
        <dbReference type="EMBL" id="SER58775.1"/>
    </source>
</evidence>
<dbReference type="Proteomes" id="UP000199352">
    <property type="component" value="Unassembled WGS sequence"/>
</dbReference>
<proteinExistence type="predicted"/>
<sequence length="395" mass="42685">MPRRERPLDAGDSALLRFARDLRLLRERAGSPTYRELSAETHYSPAVLSQAAAGRRLPSLQVTRAYVRACGGAEDEWEERWREVAAELEPPEPAAEPGTSPYVGLAAFRTEDAERFFGREALIRELVSRLGEHRVVVVVGASGSGKSSLLRAGLVPSWPGPVVLFTPGAHPLEECAIHLGRYAGAPTDPPAEDSRWLHRSVRRVVPDTTELVFVVDQFEEVFTLCRDQGERVRFIDQLLTAARAGNSGCRVVLGVRADFYAHCTTHPDLVEVLRDGQVTVGPMTADELRLAVVQPAVRARCTVETALVTRIVAEASGQPGVLPLLSHALLETWRRRRGTTLTLAGYEAAGGVEHAVAHTAEAVFADLPPNGSASPSSCSCASARSGRARRTPSAG</sequence>
<evidence type="ECO:0000259" key="2">
    <source>
        <dbReference type="SMART" id="SM00530"/>
    </source>
</evidence>
<feature type="domain" description="HTH cro/C1-type" evidence="2">
    <location>
        <begin position="21"/>
        <end position="77"/>
    </location>
</feature>
<accession>A0A1H9QF32</accession>
<protein>
    <submittedName>
        <fullName evidence="3">Helix-turn-helix domain-containing protein</fullName>
    </submittedName>
</protein>
<dbReference type="InterPro" id="IPR001387">
    <property type="entry name" value="Cro/C1-type_HTH"/>
</dbReference>
<dbReference type="Pfam" id="PF13560">
    <property type="entry name" value="HTH_31"/>
    <property type="match status" value="1"/>
</dbReference>
<name>A0A1H9QF32_9PSEU</name>
<gene>
    <name evidence="3" type="ORF">SAMN05216188_1133</name>
</gene>
<dbReference type="CDD" id="cd00093">
    <property type="entry name" value="HTH_XRE"/>
    <property type="match status" value="1"/>
</dbReference>
<dbReference type="SUPFAM" id="SSF52540">
    <property type="entry name" value="P-loop containing nucleoside triphosphate hydrolases"/>
    <property type="match status" value="1"/>
</dbReference>
<dbReference type="EMBL" id="FOFR01000013">
    <property type="protein sequence ID" value="SER58775.1"/>
    <property type="molecule type" value="Genomic_DNA"/>
</dbReference>
<dbReference type="SMART" id="SM00530">
    <property type="entry name" value="HTH_XRE"/>
    <property type="match status" value="1"/>
</dbReference>
<feature type="region of interest" description="Disordered" evidence="1">
    <location>
        <begin position="370"/>
        <end position="395"/>
    </location>
</feature>
<evidence type="ECO:0000256" key="1">
    <source>
        <dbReference type="SAM" id="MobiDB-lite"/>
    </source>
</evidence>
<dbReference type="STRING" id="402600.SAMN05216188_1133"/>
<organism evidence="3 4">
    <name type="scientific">Lentzea xinjiangensis</name>
    <dbReference type="NCBI Taxonomy" id="402600"/>
    <lineage>
        <taxon>Bacteria</taxon>
        <taxon>Bacillati</taxon>
        <taxon>Actinomycetota</taxon>
        <taxon>Actinomycetes</taxon>
        <taxon>Pseudonocardiales</taxon>
        <taxon>Pseudonocardiaceae</taxon>
        <taxon>Lentzea</taxon>
    </lineage>
</organism>
<feature type="compositionally biased region" description="Basic residues" evidence="1">
    <location>
        <begin position="386"/>
        <end position="395"/>
    </location>
</feature>
<dbReference type="Gene3D" id="3.40.50.300">
    <property type="entry name" value="P-loop containing nucleotide triphosphate hydrolases"/>
    <property type="match status" value="1"/>
</dbReference>
<dbReference type="AlphaFoldDB" id="A0A1H9QF32"/>
<keyword evidence="4" id="KW-1185">Reference proteome</keyword>
<reference evidence="4" key="1">
    <citation type="submission" date="2016-10" db="EMBL/GenBank/DDBJ databases">
        <authorList>
            <person name="Varghese N."/>
            <person name="Submissions S."/>
        </authorList>
    </citation>
    <scope>NUCLEOTIDE SEQUENCE [LARGE SCALE GENOMIC DNA]</scope>
    <source>
        <strain evidence="4">CGMCC 4.3525</strain>
    </source>
</reference>